<proteinExistence type="predicted"/>
<evidence type="ECO:0000313" key="4">
    <source>
        <dbReference type="Proteomes" id="UP000219947"/>
    </source>
</evidence>
<reference evidence="3" key="1">
    <citation type="submission" date="2017-10" db="EMBL/GenBank/DDBJ databases">
        <title>Kefir isolates.</title>
        <authorList>
            <person name="Kim Y."/>
            <person name="Blasche S."/>
        </authorList>
    </citation>
    <scope>NUCLEOTIDE SEQUENCE [LARGE SCALE GENOMIC DNA]</scope>
    <source>
        <strain evidence="3">OG2-2</strain>
    </source>
</reference>
<name>A0A2A8D4N7_9MICC</name>
<sequence length="282" mass="31534">MFYGLSIKIRGGQDRSAKHRSRFILWQNRAKSHRAHTAEICYKPLLKVDNEGTSRILMPRERGITVEYALTRRSALGAAGAGAVLFTVASCSNERSDYAGEVKLEKYDNSAGSFEAATRDTPPKNVPKPIKPENADEKSVAGFYASLAYIAAAMQYMFATGDTGPYDDSALTEDEKHYVHNSSNEQILARMREGQNWYENPRVTISLNTAQPAMEGDTYTWEGKFSMEFGNYRVDRGQVNDLTERQKSNTEDMVFKGTYTNGRWSIETRSKTVASQSSTATP</sequence>
<dbReference type="EMBL" id="PDEV01000003">
    <property type="protein sequence ID" value="PEN15922.1"/>
    <property type="molecule type" value="Genomic_DNA"/>
</dbReference>
<evidence type="ECO:0000256" key="1">
    <source>
        <dbReference type="SAM" id="MobiDB-lite"/>
    </source>
</evidence>
<feature type="region of interest" description="Disordered" evidence="1">
    <location>
        <begin position="113"/>
        <end position="133"/>
    </location>
</feature>
<gene>
    <name evidence="3" type="ORF">CRM92_07440</name>
</gene>
<keyword evidence="4" id="KW-1185">Reference proteome</keyword>
<accession>A0A2A8D4N7</accession>
<comment type="caution">
    <text evidence="3">The sequence shown here is derived from an EMBL/GenBank/DDBJ whole genome shotgun (WGS) entry which is preliminary data.</text>
</comment>
<organism evidence="3 4">
    <name type="scientific">Rothia dentocariosa</name>
    <dbReference type="NCBI Taxonomy" id="2047"/>
    <lineage>
        <taxon>Bacteria</taxon>
        <taxon>Bacillati</taxon>
        <taxon>Actinomycetota</taxon>
        <taxon>Actinomycetes</taxon>
        <taxon>Micrococcales</taxon>
        <taxon>Micrococcaceae</taxon>
        <taxon>Rothia</taxon>
    </lineage>
</organism>
<evidence type="ECO:0000259" key="2">
    <source>
        <dbReference type="Pfam" id="PF19843"/>
    </source>
</evidence>
<dbReference type="InterPro" id="IPR046281">
    <property type="entry name" value="DUF6318"/>
</dbReference>
<dbReference type="Pfam" id="PF19843">
    <property type="entry name" value="DUF6318"/>
    <property type="match status" value="1"/>
</dbReference>
<dbReference type="Proteomes" id="UP000219947">
    <property type="component" value="Unassembled WGS sequence"/>
</dbReference>
<feature type="domain" description="DUF6318" evidence="2">
    <location>
        <begin position="112"/>
        <end position="268"/>
    </location>
</feature>
<dbReference type="AlphaFoldDB" id="A0A2A8D4N7"/>
<protein>
    <recommendedName>
        <fullName evidence="2">DUF6318 domain-containing protein</fullName>
    </recommendedName>
</protein>
<evidence type="ECO:0000313" key="3">
    <source>
        <dbReference type="EMBL" id="PEN15922.1"/>
    </source>
</evidence>